<comment type="caution">
    <text evidence="1">The sequence shown here is derived from an EMBL/GenBank/DDBJ whole genome shotgun (WGS) entry which is preliminary data.</text>
</comment>
<dbReference type="Proteomes" id="UP000291213">
    <property type="component" value="Unassembled WGS sequence"/>
</dbReference>
<organism evidence="1 2">
    <name type="scientific">Aeropyrum pernix</name>
    <dbReference type="NCBI Taxonomy" id="56636"/>
    <lineage>
        <taxon>Archaea</taxon>
        <taxon>Thermoproteota</taxon>
        <taxon>Thermoprotei</taxon>
        <taxon>Desulfurococcales</taxon>
        <taxon>Desulfurococcaceae</taxon>
        <taxon>Aeropyrum</taxon>
    </lineage>
</organism>
<name>A0A401HAQ9_AERPX</name>
<proteinExistence type="predicted"/>
<sequence>MLTSVTGVPSLDRLLSPVPSSGWVVEVYGGAARLLAHSAVAEASRRGRVAVVNVQDFGGFDPYLAARLSRMRGGDPGNILFARAFRLHDVASLVLEASSTGAGTVVVVDPFRFAPRTPLAYSLLTRITGALRAAARRSMVFVANRVTQFGRARPEGGHFHHHSVHVIARAEWRGRGVFATLLKHPAKPVPQAALAPEPELGVRLLWAGQRPLEEYL</sequence>
<evidence type="ECO:0000313" key="1">
    <source>
        <dbReference type="EMBL" id="GBF09438.1"/>
    </source>
</evidence>
<accession>A0A401HAQ9</accession>
<dbReference type="EMBL" id="BDMD01000068">
    <property type="protein sequence ID" value="GBF09438.1"/>
    <property type="molecule type" value="Genomic_DNA"/>
</dbReference>
<dbReference type="Gene3D" id="3.40.50.300">
    <property type="entry name" value="P-loop containing nucleotide triphosphate hydrolases"/>
    <property type="match status" value="1"/>
</dbReference>
<dbReference type="AlphaFoldDB" id="A0A401HAQ9"/>
<evidence type="ECO:0000313" key="2">
    <source>
        <dbReference type="Proteomes" id="UP000291213"/>
    </source>
</evidence>
<reference evidence="1 2" key="1">
    <citation type="submission" date="2017-02" db="EMBL/GenBank/DDBJ databases">
        <title>isolation and characterization of a novel temperate virus Aeropyrum globular virus 1 infecting hyperthermophilic archaeon Aeropyrum.</title>
        <authorList>
            <person name="Yumiya M."/>
            <person name="Yoshida T."/>
            <person name="Sako Y."/>
        </authorList>
    </citation>
    <scope>NUCLEOTIDE SEQUENCE [LARGE SCALE GENOMIC DNA]</scope>
    <source>
        <strain evidence="1 2">YK1-12-2013</strain>
    </source>
</reference>
<protein>
    <recommendedName>
        <fullName evidence="3">DNA recombination and repair protein Rad51-like C-terminal domain-containing protein</fullName>
    </recommendedName>
</protein>
<dbReference type="SUPFAM" id="SSF52540">
    <property type="entry name" value="P-loop containing nucleoside triphosphate hydrolases"/>
    <property type="match status" value="1"/>
</dbReference>
<gene>
    <name evidence="1" type="ORF">apy_11630</name>
</gene>
<dbReference type="InterPro" id="IPR027417">
    <property type="entry name" value="P-loop_NTPase"/>
</dbReference>
<evidence type="ECO:0008006" key="3">
    <source>
        <dbReference type="Google" id="ProtNLM"/>
    </source>
</evidence>